<comment type="cofactor">
    <cofactor evidence="9 11">
        <name>Zn(2+)</name>
        <dbReference type="ChEBI" id="CHEBI:29105"/>
    </cofactor>
    <text evidence="9 11">Binds 1 zinc ion per subunit.</text>
</comment>
<dbReference type="GO" id="GO:0043171">
    <property type="term" value="P:peptide catabolic process"/>
    <property type="evidence" value="ECO:0007669"/>
    <property type="project" value="TreeGrafter"/>
</dbReference>
<evidence type="ECO:0000256" key="10">
    <source>
        <dbReference type="PIRSR" id="PIRSR634016-4"/>
    </source>
</evidence>
<dbReference type="Gene3D" id="2.60.40.1730">
    <property type="entry name" value="tricorn interacting facor f3 domain"/>
    <property type="match status" value="1"/>
</dbReference>
<evidence type="ECO:0000259" key="12">
    <source>
        <dbReference type="Pfam" id="PF01433"/>
    </source>
</evidence>
<keyword evidence="6 9" id="KW-0862">Zinc</keyword>
<dbReference type="InterPro" id="IPR024571">
    <property type="entry name" value="ERAP1-like_C_dom"/>
</dbReference>
<evidence type="ECO:0000256" key="5">
    <source>
        <dbReference type="ARBA" id="ARBA00022801"/>
    </source>
</evidence>
<dbReference type="Gene3D" id="2.60.40.1910">
    <property type="match status" value="1"/>
</dbReference>
<dbReference type="InterPro" id="IPR042097">
    <property type="entry name" value="Aminopeptidase_N-like_N_sf"/>
</dbReference>
<evidence type="ECO:0000256" key="3">
    <source>
        <dbReference type="ARBA" id="ARBA00022670"/>
    </source>
</evidence>
<dbReference type="PRINTS" id="PR00756">
    <property type="entry name" value="ALADIPTASE"/>
</dbReference>
<evidence type="ECO:0000256" key="9">
    <source>
        <dbReference type="PIRSR" id="PIRSR634016-3"/>
    </source>
</evidence>
<dbReference type="InterPro" id="IPR034016">
    <property type="entry name" value="M1_APN-typ"/>
</dbReference>
<keyword evidence="2 11" id="KW-0031">Aminopeptidase</keyword>
<dbReference type="Pfam" id="PF11838">
    <property type="entry name" value="ERAP1_C"/>
    <property type="match status" value="1"/>
</dbReference>
<dbReference type="SUPFAM" id="SSF63737">
    <property type="entry name" value="Leukotriene A4 hydrolase N-terminal domain"/>
    <property type="match status" value="1"/>
</dbReference>
<feature type="site" description="Transition state stabilizer" evidence="10">
    <location>
        <position position="261"/>
    </location>
</feature>
<dbReference type="GO" id="GO:0016020">
    <property type="term" value="C:membrane"/>
    <property type="evidence" value="ECO:0007669"/>
    <property type="project" value="TreeGrafter"/>
</dbReference>
<keyword evidence="3 11" id="KW-0645">Protease</keyword>
<evidence type="ECO:0000256" key="11">
    <source>
        <dbReference type="RuleBase" id="RU364040"/>
    </source>
</evidence>
<keyword evidence="16" id="KW-1185">Reference proteome</keyword>
<dbReference type="GO" id="GO:0070006">
    <property type="term" value="F:metalloaminopeptidase activity"/>
    <property type="evidence" value="ECO:0007669"/>
    <property type="project" value="TreeGrafter"/>
</dbReference>
<dbReference type="InterPro" id="IPR045357">
    <property type="entry name" value="Aminopeptidase_N-like_N"/>
</dbReference>
<feature type="domain" description="ERAP1-like C-terminal" evidence="13">
    <location>
        <begin position="390"/>
        <end position="705"/>
    </location>
</feature>
<feature type="active site" description="Proton acceptor" evidence="8">
    <location>
        <position position="176"/>
    </location>
</feature>
<dbReference type="EMBL" id="KZ613549">
    <property type="protein sequence ID" value="PMD12495.1"/>
    <property type="molecule type" value="Genomic_DNA"/>
</dbReference>
<evidence type="ECO:0000259" key="13">
    <source>
        <dbReference type="Pfam" id="PF11838"/>
    </source>
</evidence>
<organism evidence="15 16">
    <name type="scientific">Hyaloscypha hepaticicola</name>
    <dbReference type="NCBI Taxonomy" id="2082293"/>
    <lineage>
        <taxon>Eukaryota</taxon>
        <taxon>Fungi</taxon>
        <taxon>Dikarya</taxon>
        <taxon>Ascomycota</taxon>
        <taxon>Pezizomycotina</taxon>
        <taxon>Leotiomycetes</taxon>
        <taxon>Helotiales</taxon>
        <taxon>Hyaloscyphaceae</taxon>
        <taxon>Hyaloscypha</taxon>
    </lineage>
</organism>
<evidence type="ECO:0000256" key="6">
    <source>
        <dbReference type="ARBA" id="ARBA00022833"/>
    </source>
</evidence>
<comment type="similarity">
    <text evidence="1 11">Belongs to the peptidase M1 family.</text>
</comment>
<evidence type="ECO:0000256" key="8">
    <source>
        <dbReference type="PIRSR" id="PIRSR634016-1"/>
    </source>
</evidence>
<evidence type="ECO:0000256" key="7">
    <source>
        <dbReference type="ARBA" id="ARBA00023049"/>
    </source>
</evidence>
<sequence length="736" mass="82904">MEPTAARKVFPCFDEPALKATFSVTLIVDPYITALGNMDVCSEVALKGTNRKEKKAVTFNKSPLMSTYIVCFCAGELRYTETTAFRVPVRVYALPDKNIEHGRLALELTPRTLQVFEKIFAEPYPLPKMDLIAVPGAPGAMENWGLIVFMESILLVDKEETSAEAYRWAGSVLVHELAHQWFGNLVMMDFWEGLWLKEAFADWAELYAWETLNPEWQMWENYASGAYQEGLVLDANRQSHQIEVPVNKPSEIGQIFDAISYCKGCAIIRMMAGLLGVNVFVEGVQVYLKRHAYGNAKTSDLWKALSEVSGKDVAGMMETWTRHVGYPVVDVDESAGSAVLTQHRFLAGGKAEEDENTVLYPLALQLRSKDGVDADVTLQERTKTLTIPEFFKLNADHTGFYRVAYSAARLEILAQNAKAGLLSINDRIGLIADALAVAQSGRSKTSPVLALLQTFDEEKNFFVWKTIFSALESIQQAWAFESEAVLASLKLFKRRLISKILKDKGWEFKKDETLLEHMFKALIFSNGRDDAEVQNAAQEMFEKFAVGDDKAININIRGAVFDFVLEHGGEKEYEVILKSTENTSSINKRETCLTSLGSTRSPSLLIRTLEFCITPEIVSRLETEVILRSFVKHKLGKTTLWEWLKLNLGRFLDAVGHGMGGFGWLVSVLLGGLSTRAQWEDVKNFFKEKDTERYNVYLAQFLDMILSKAIWVERDSDDVEVWLNDNGYGNTEVTWA</sequence>
<evidence type="ECO:0000256" key="4">
    <source>
        <dbReference type="ARBA" id="ARBA00022723"/>
    </source>
</evidence>
<name>A0A2J6PEM4_9HELO</name>
<feature type="binding site" evidence="9">
    <location>
        <position position="175"/>
    </location>
    <ligand>
        <name>Zn(2+)</name>
        <dbReference type="ChEBI" id="CHEBI:29105"/>
        <note>catalytic</note>
    </ligand>
</feature>
<feature type="binding site" evidence="9">
    <location>
        <position position="179"/>
    </location>
    <ligand>
        <name>Zn(2+)</name>
        <dbReference type="ChEBI" id="CHEBI:29105"/>
        <note>catalytic</note>
    </ligand>
</feature>
<dbReference type="EC" id="3.4.11.-" evidence="11"/>
<dbReference type="InterPro" id="IPR014782">
    <property type="entry name" value="Peptidase_M1_dom"/>
</dbReference>
<proteinExistence type="inferred from homology"/>
<dbReference type="STRING" id="1745343.A0A2J6PEM4"/>
<dbReference type="CDD" id="cd09601">
    <property type="entry name" value="M1_APN-Q_like"/>
    <property type="match status" value="1"/>
</dbReference>
<dbReference type="InterPro" id="IPR001930">
    <property type="entry name" value="Peptidase_M1"/>
</dbReference>
<evidence type="ECO:0000313" key="15">
    <source>
        <dbReference type="EMBL" id="PMD12495.1"/>
    </source>
</evidence>
<dbReference type="Gene3D" id="1.10.390.10">
    <property type="entry name" value="Neutral Protease Domain 2"/>
    <property type="match status" value="1"/>
</dbReference>
<dbReference type="InterPro" id="IPR050344">
    <property type="entry name" value="Peptidase_M1_aminopeptidases"/>
</dbReference>
<dbReference type="OrthoDB" id="10031169at2759"/>
<feature type="binding site" evidence="9">
    <location>
        <position position="198"/>
    </location>
    <ligand>
        <name>Zn(2+)</name>
        <dbReference type="ChEBI" id="CHEBI:29105"/>
        <note>catalytic</note>
    </ligand>
</feature>
<evidence type="ECO:0000313" key="16">
    <source>
        <dbReference type="Proteomes" id="UP000235672"/>
    </source>
</evidence>
<dbReference type="GO" id="GO:0042277">
    <property type="term" value="F:peptide binding"/>
    <property type="evidence" value="ECO:0007669"/>
    <property type="project" value="TreeGrafter"/>
</dbReference>
<keyword evidence="4 9" id="KW-0479">Metal-binding</keyword>
<evidence type="ECO:0000256" key="2">
    <source>
        <dbReference type="ARBA" id="ARBA00022438"/>
    </source>
</evidence>
<keyword evidence="5 11" id="KW-0378">Hydrolase</keyword>
<reference evidence="15 16" key="1">
    <citation type="submission" date="2016-05" db="EMBL/GenBank/DDBJ databases">
        <title>A degradative enzymes factory behind the ericoid mycorrhizal symbiosis.</title>
        <authorList>
            <consortium name="DOE Joint Genome Institute"/>
            <person name="Martino E."/>
            <person name="Morin E."/>
            <person name="Grelet G."/>
            <person name="Kuo A."/>
            <person name="Kohler A."/>
            <person name="Daghino S."/>
            <person name="Barry K."/>
            <person name="Choi C."/>
            <person name="Cichocki N."/>
            <person name="Clum A."/>
            <person name="Copeland A."/>
            <person name="Hainaut M."/>
            <person name="Haridas S."/>
            <person name="Labutti K."/>
            <person name="Lindquist E."/>
            <person name="Lipzen A."/>
            <person name="Khouja H.-R."/>
            <person name="Murat C."/>
            <person name="Ohm R."/>
            <person name="Olson A."/>
            <person name="Spatafora J."/>
            <person name="Veneault-Fourrey C."/>
            <person name="Henrissat B."/>
            <person name="Grigoriev I."/>
            <person name="Martin F."/>
            <person name="Perotto S."/>
        </authorList>
    </citation>
    <scope>NUCLEOTIDE SEQUENCE [LARGE SCALE GENOMIC DNA]</scope>
    <source>
        <strain evidence="15 16">UAMH 7357</strain>
    </source>
</reference>
<dbReference type="SUPFAM" id="SSF55486">
    <property type="entry name" value="Metalloproteases ('zincins'), catalytic domain"/>
    <property type="match status" value="1"/>
</dbReference>
<dbReference type="Pfam" id="PF01433">
    <property type="entry name" value="Peptidase_M1"/>
    <property type="match status" value="1"/>
</dbReference>
<dbReference type="GO" id="GO:0008270">
    <property type="term" value="F:zinc ion binding"/>
    <property type="evidence" value="ECO:0007669"/>
    <property type="project" value="UniProtKB-UniRule"/>
</dbReference>
<gene>
    <name evidence="15" type="ORF">NA56DRAFT_666373</name>
</gene>
<feature type="domain" description="Peptidase M1 membrane alanine aminopeptidase" evidence="12">
    <location>
        <begin position="105"/>
        <end position="320"/>
    </location>
</feature>
<dbReference type="PANTHER" id="PTHR11533">
    <property type="entry name" value="PROTEASE M1 ZINC METALLOPROTEASE"/>
    <property type="match status" value="1"/>
</dbReference>
<dbReference type="GO" id="GO:0006508">
    <property type="term" value="P:proteolysis"/>
    <property type="evidence" value="ECO:0007669"/>
    <property type="project" value="UniProtKB-KW"/>
</dbReference>
<evidence type="ECO:0000256" key="1">
    <source>
        <dbReference type="ARBA" id="ARBA00010136"/>
    </source>
</evidence>
<evidence type="ECO:0000259" key="14">
    <source>
        <dbReference type="Pfam" id="PF17900"/>
    </source>
</evidence>
<dbReference type="GO" id="GO:0005737">
    <property type="term" value="C:cytoplasm"/>
    <property type="evidence" value="ECO:0007669"/>
    <property type="project" value="TreeGrafter"/>
</dbReference>
<dbReference type="Gene3D" id="1.25.50.20">
    <property type="match status" value="1"/>
</dbReference>
<feature type="domain" description="Aminopeptidase N-like N-terminal" evidence="14">
    <location>
        <begin position="1"/>
        <end position="69"/>
    </location>
</feature>
<dbReference type="FunFam" id="1.10.390.10:FF:000001">
    <property type="entry name" value="Aminopeptidase"/>
    <property type="match status" value="1"/>
</dbReference>
<dbReference type="InterPro" id="IPR027268">
    <property type="entry name" value="Peptidase_M4/M1_CTD_sf"/>
</dbReference>
<protein>
    <recommendedName>
        <fullName evidence="11">Aminopeptidase</fullName>
        <ecNumber evidence="11">3.4.11.-</ecNumber>
    </recommendedName>
</protein>
<accession>A0A2J6PEM4</accession>
<dbReference type="AlphaFoldDB" id="A0A2J6PEM4"/>
<keyword evidence="7 11" id="KW-0482">Metalloprotease</keyword>
<dbReference type="PANTHER" id="PTHR11533:SF174">
    <property type="entry name" value="PUROMYCIN-SENSITIVE AMINOPEPTIDASE-RELATED"/>
    <property type="match status" value="1"/>
</dbReference>
<dbReference type="Proteomes" id="UP000235672">
    <property type="component" value="Unassembled WGS sequence"/>
</dbReference>
<dbReference type="Pfam" id="PF17900">
    <property type="entry name" value="Peptidase_M1_N"/>
    <property type="match status" value="1"/>
</dbReference>